<dbReference type="AlphaFoldDB" id="A0A076LGG8"/>
<accession>A0A076LGG8</accession>
<dbReference type="OrthoDB" id="65971at2157"/>
<evidence type="ECO:0000313" key="2">
    <source>
        <dbReference type="EMBL" id="AIJ05972.1"/>
    </source>
</evidence>
<dbReference type="KEGG" id="mjh:JH146_1129"/>
<keyword evidence="1" id="KW-1133">Transmembrane helix</keyword>
<feature type="transmembrane region" description="Helical" evidence="1">
    <location>
        <begin position="88"/>
        <end position="109"/>
    </location>
</feature>
<sequence length="110" mass="11909">MNDIITLVSLSVIFGAMLSGFATFRLTGMRLMPHFASLIIAFILTLASLFVDNNIVGYLAIASQIITPLTICNTICNILKTQFQNTGIYSAHLALMGMLIILALGNLVVF</sequence>
<dbReference type="EMBL" id="CP009149">
    <property type="protein sequence ID" value="AIJ05972.1"/>
    <property type="molecule type" value="Genomic_DNA"/>
</dbReference>
<dbReference type="InterPro" id="IPR035350">
    <property type="entry name" value="DUF5400"/>
</dbReference>
<dbReference type="Proteomes" id="UP000028781">
    <property type="component" value="Chromosome"/>
</dbReference>
<keyword evidence="1" id="KW-0472">Membrane</keyword>
<protein>
    <submittedName>
        <fullName evidence="2">Uncharacterized protein</fullName>
    </submittedName>
</protein>
<gene>
    <name evidence="2" type="ORF">JH146_1129</name>
</gene>
<feature type="transmembrane region" description="Helical" evidence="1">
    <location>
        <begin position="6"/>
        <end position="24"/>
    </location>
</feature>
<name>A0A076LGG8_9EURY</name>
<keyword evidence="3" id="KW-1185">Reference proteome</keyword>
<dbReference type="RefSeq" id="WP_048202644.1">
    <property type="nucleotide sequence ID" value="NZ_CP009149.1"/>
</dbReference>
<proteinExistence type="predicted"/>
<dbReference type="Pfam" id="PF17379">
    <property type="entry name" value="DUF5400"/>
    <property type="match status" value="1"/>
</dbReference>
<reference evidence="2 3" key="1">
    <citation type="journal article" date="2015" name="Int. J. Syst. Evol. Microbiol.">
        <title>M ethanocaldococcus bathoardescens sp. nov., a hyperthermophilic methanogen isolated from a volcanically active deep-sea hydrothermal vent.</title>
        <authorList>
            <person name="Stewart L.C."/>
            <person name="Jung J.H."/>
            <person name="Kim Y.T."/>
            <person name="Kwon S.W."/>
            <person name="Park C.S."/>
            <person name="Holden J.F."/>
        </authorList>
    </citation>
    <scope>NUCLEOTIDE SEQUENCE [LARGE SCALE GENOMIC DNA]</scope>
    <source>
        <strain evidence="2 3">JH146</strain>
    </source>
</reference>
<feature type="transmembrane region" description="Helical" evidence="1">
    <location>
        <begin position="31"/>
        <end position="51"/>
    </location>
</feature>
<dbReference type="HOGENOM" id="CLU_2177897_0_0_2"/>
<evidence type="ECO:0000256" key="1">
    <source>
        <dbReference type="SAM" id="Phobius"/>
    </source>
</evidence>
<dbReference type="GeneID" id="24891740"/>
<organism evidence="2 3">
    <name type="scientific">Methanocaldococcus bathoardescens</name>
    <dbReference type="NCBI Taxonomy" id="1301915"/>
    <lineage>
        <taxon>Archaea</taxon>
        <taxon>Methanobacteriati</taxon>
        <taxon>Methanobacteriota</taxon>
        <taxon>Methanomada group</taxon>
        <taxon>Methanococci</taxon>
        <taxon>Methanococcales</taxon>
        <taxon>Methanocaldococcaceae</taxon>
        <taxon>Methanocaldococcus</taxon>
    </lineage>
</organism>
<evidence type="ECO:0000313" key="3">
    <source>
        <dbReference type="Proteomes" id="UP000028781"/>
    </source>
</evidence>
<keyword evidence="1" id="KW-0812">Transmembrane</keyword>